<dbReference type="SUPFAM" id="SSF55846">
    <property type="entry name" value="N-acetylmuramoyl-L-alanine amidase-like"/>
    <property type="match status" value="1"/>
</dbReference>
<gene>
    <name evidence="2" type="primary">atl</name>
    <name evidence="2" type="ORF">SAMEA4504048_01718</name>
</gene>
<reference evidence="2 3" key="1">
    <citation type="submission" date="2017-06" db="EMBL/GenBank/DDBJ databases">
        <authorList>
            <consortium name="Pathogen Informatics"/>
        </authorList>
    </citation>
    <scope>NUCLEOTIDE SEQUENCE [LARGE SCALE GENOMIC DNA]</scope>
    <source>
        <strain evidence="2 3">NCTC11291</strain>
    </source>
</reference>
<dbReference type="GO" id="GO:0008745">
    <property type="term" value="F:N-acetylmuramoyl-L-alanine amidase activity"/>
    <property type="evidence" value="ECO:0007669"/>
    <property type="project" value="InterPro"/>
</dbReference>
<dbReference type="Pfam" id="PF01510">
    <property type="entry name" value="Amidase_2"/>
    <property type="match status" value="1"/>
</dbReference>
<dbReference type="RefSeq" id="WP_231909792.1">
    <property type="nucleotide sequence ID" value="NZ_LT906454.1"/>
</dbReference>
<dbReference type="SMART" id="SM00644">
    <property type="entry name" value="Ami_2"/>
    <property type="match status" value="1"/>
</dbReference>
<dbReference type="Gene3D" id="3.40.80.10">
    <property type="entry name" value="Peptidoglycan recognition protein-like"/>
    <property type="match status" value="1"/>
</dbReference>
<name>A0A239XA65_STRAI</name>
<dbReference type="CDD" id="cd06583">
    <property type="entry name" value="PGRP"/>
    <property type="match status" value="1"/>
</dbReference>
<dbReference type="EMBL" id="LT906454">
    <property type="protein sequence ID" value="SNV43585.1"/>
    <property type="molecule type" value="Genomic_DNA"/>
</dbReference>
<protein>
    <submittedName>
        <fullName evidence="2">Autolysin</fullName>
    </submittedName>
</protein>
<dbReference type="AlphaFoldDB" id="A0A239XA65"/>
<evidence type="ECO:0000313" key="3">
    <source>
        <dbReference type="Proteomes" id="UP000215144"/>
    </source>
</evidence>
<proteinExistence type="predicted"/>
<dbReference type="InterPro" id="IPR002502">
    <property type="entry name" value="Amidase_domain"/>
</dbReference>
<feature type="domain" description="N-acetylmuramoyl-L-alanine amidase" evidence="1">
    <location>
        <begin position="136"/>
        <end position="270"/>
    </location>
</feature>
<dbReference type="KEGG" id="saco:SAME_01718"/>
<accession>A0A239XA65</accession>
<organism evidence="2 3">
    <name type="scientific">Streptococcus acidominimus</name>
    <dbReference type="NCBI Taxonomy" id="1326"/>
    <lineage>
        <taxon>Bacteria</taxon>
        <taxon>Bacillati</taxon>
        <taxon>Bacillota</taxon>
        <taxon>Bacilli</taxon>
        <taxon>Lactobacillales</taxon>
        <taxon>Streptococcaceae</taxon>
        <taxon>Streptococcus</taxon>
    </lineage>
</organism>
<dbReference type="InterPro" id="IPR036505">
    <property type="entry name" value="Amidase/PGRP_sf"/>
</dbReference>
<evidence type="ECO:0000313" key="2">
    <source>
        <dbReference type="EMBL" id="SNV43585.1"/>
    </source>
</evidence>
<dbReference type="GO" id="GO:0009253">
    <property type="term" value="P:peptidoglycan catabolic process"/>
    <property type="evidence" value="ECO:0007669"/>
    <property type="project" value="InterPro"/>
</dbReference>
<dbReference type="Proteomes" id="UP000215144">
    <property type="component" value="Chromosome 1"/>
</dbReference>
<sequence length="309" mass="35308">MSVSKYYRKKKKRRQLVLIGIFLLVLLAGFNIYQHYAMQLLTYSANQTAYVTPDQDLRDQRFQATQNPLEASKTVAISGYREHFIKGKSRLFAEITVADETYYLPANEVTIIQDNAINQAISDLNYSKIPTSQDKQNFRQLPYATINQKPKGIVIHETGNDGSTLDDEITYMVNNYRQSGVFVHSFIDADRVVAIADTNKMAQGAGPQANPYFLHFEMTRETDPNRFLRQLANAAYYTHKKSITTICQLRSAKKMAKALSGLTIWFRDTLEVQIMLTLSTIGLTWLTTTGVDYTVEDFIQLAQTYYNQL</sequence>
<evidence type="ECO:0000259" key="1">
    <source>
        <dbReference type="SMART" id="SM00644"/>
    </source>
</evidence>